<keyword evidence="8" id="KW-1185">Reference proteome</keyword>
<dbReference type="OrthoDB" id="10071381at2759"/>
<dbReference type="Proteomes" id="UP000245768">
    <property type="component" value="Unassembled WGS sequence"/>
</dbReference>
<proteinExistence type="inferred from homology"/>
<dbReference type="Pfam" id="PF04825">
    <property type="entry name" value="Rad21_Rec8_N"/>
    <property type="match status" value="1"/>
</dbReference>
<dbReference type="GeneID" id="37045754"/>
<protein>
    <recommendedName>
        <fullName evidence="9">Rad21/Rec8-like protein N-terminal domain-containing protein</fullName>
    </recommendedName>
</protein>
<evidence type="ECO:0000313" key="7">
    <source>
        <dbReference type="EMBL" id="PWN93803.1"/>
    </source>
</evidence>
<organism evidence="7 8">
    <name type="scientific">Acaromyces ingoldii</name>
    <dbReference type="NCBI Taxonomy" id="215250"/>
    <lineage>
        <taxon>Eukaryota</taxon>
        <taxon>Fungi</taxon>
        <taxon>Dikarya</taxon>
        <taxon>Basidiomycota</taxon>
        <taxon>Ustilaginomycotina</taxon>
        <taxon>Exobasidiomycetes</taxon>
        <taxon>Exobasidiales</taxon>
        <taxon>Cryptobasidiaceae</taxon>
        <taxon>Acaromyces</taxon>
    </lineage>
</organism>
<accession>A0A316Z0G5</accession>
<dbReference type="GO" id="GO:0008278">
    <property type="term" value="C:cohesin complex"/>
    <property type="evidence" value="ECO:0007669"/>
    <property type="project" value="InterPro"/>
</dbReference>
<evidence type="ECO:0000256" key="2">
    <source>
        <dbReference type="ARBA" id="ARBA00009870"/>
    </source>
</evidence>
<dbReference type="FunCoup" id="A0A316Z0G5">
    <property type="interactions" value="39"/>
</dbReference>
<dbReference type="SUPFAM" id="SSF46785">
    <property type="entry name" value="Winged helix' DNA-binding domain"/>
    <property type="match status" value="1"/>
</dbReference>
<dbReference type="PANTHER" id="PTHR12585">
    <property type="entry name" value="SCC1 / RAD21 FAMILY MEMBER"/>
    <property type="match status" value="1"/>
</dbReference>
<feature type="compositionally biased region" description="Low complexity" evidence="4">
    <location>
        <begin position="508"/>
        <end position="521"/>
    </location>
</feature>
<comment type="subcellular location">
    <subcellularLocation>
        <location evidence="1">Nucleus</location>
    </subcellularLocation>
</comment>
<dbReference type="PANTHER" id="PTHR12585:SF72">
    <property type="entry name" value="MEIOTIC RECOMBINATION PROTEIN REC8"/>
    <property type="match status" value="1"/>
</dbReference>
<dbReference type="GO" id="GO:0005634">
    <property type="term" value="C:nucleus"/>
    <property type="evidence" value="ECO:0007669"/>
    <property type="project" value="UniProtKB-SubCell"/>
</dbReference>
<feature type="region of interest" description="Disordered" evidence="4">
    <location>
        <begin position="319"/>
        <end position="353"/>
    </location>
</feature>
<dbReference type="InterPro" id="IPR023093">
    <property type="entry name" value="ScpA-like_C"/>
</dbReference>
<dbReference type="InterPro" id="IPR006909">
    <property type="entry name" value="Rad21/Rec8_C_eu"/>
</dbReference>
<evidence type="ECO:0000259" key="5">
    <source>
        <dbReference type="Pfam" id="PF04824"/>
    </source>
</evidence>
<feature type="domain" description="Rad21/Rec8-like protein N-terminal" evidence="6">
    <location>
        <begin position="1"/>
        <end position="99"/>
    </location>
</feature>
<dbReference type="RefSeq" id="XP_025381001.1">
    <property type="nucleotide sequence ID" value="XM_025523838.1"/>
</dbReference>
<evidence type="ECO:0000256" key="3">
    <source>
        <dbReference type="ARBA" id="ARBA00023242"/>
    </source>
</evidence>
<sequence>MFYNHDFLSRPKGGLGLIWVAATIGSKSSFRKLKDREVASVDVTEACESVARPREPMALRLSSQLMFGVVRIYVQQTEMWISAVQNTHMMIRKVISDMSASTTTHLGPKTAGGAGLGAFAKSSAIDLPARGAASQKGITLPINNYYFAGDFDWVGIWSLDEERRRELAIREGELVSQTSEGGIASDKFESSLHGITASSAASSGIGPLEFFEGASLAGVARAPRHTAEQSRITSQSTRWALAGIGLEGPEPEETRLSALEAGPGDEGMEAHLDLELELPGEGLALPDDGVTFRDSREPSSILRRALLNGDDVQMEDVPFDLGGDDIPGDGEQFSSPGRRPREDDEDGAVVSRPKTKKVKFAREDSAIELNAEVIRQASENYTTEMLVQTRTELERKRNRSGEEEVKHMVFGPLWVTATRSSILAEMWNETVGSRLRERQEQTATLKAALLTATATQEVQGLEVQEMGQEGMLMQRSSPSAGQGDIFDQPYFDDDQFMFAAGAPPPGGEPSSSRPPSEVGRSASGSAERPLLPWTLPRERGDVTALPGDDTRSVRSLTVEGPEGLRRITGEGSVGSEGVYSRRASVFSQGAGFLETGEESMMASQLVPSQVLREEQESEQDNFFTYVQDIKASLPDDQPLFFSDVAPVADTSPGVAAQAFYHVLALATNSLFKVKQEEAYGEIEITIV</sequence>
<evidence type="ECO:0000256" key="4">
    <source>
        <dbReference type="SAM" id="MobiDB-lite"/>
    </source>
</evidence>
<dbReference type="EMBL" id="KZ819634">
    <property type="protein sequence ID" value="PWN93803.1"/>
    <property type="molecule type" value="Genomic_DNA"/>
</dbReference>
<evidence type="ECO:0008006" key="9">
    <source>
        <dbReference type="Google" id="ProtNLM"/>
    </source>
</evidence>
<dbReference type="InParanoid" id="A0A316Z0G5"/>
<comment type="similarity">
    <text evidence="2">Belongs to the rad21 family.</text>
</comment>
<evidence type="ECO:0000313" key="8">
    <source>
        <dbReference type="Proteomes" id="UP000245768"/>
    </source>
</evidence>
<dbReference type="STRING" id="215250.A0A316Z0G5"/>
<evidence type="ECO:0000256" key="1">
    <source>
        <dbReference type="ARBA" id="ARBA00004123"/>
    </source>
</evidence>
<feature type="compositionally biased region" description="Acidic residues" evidence="4">
    <location>
        <begin position="319"/>
        <end position="328"/>
    </location>
</feature>
<dbReference type="Gene3D" id="1.10.10.580">
    <property type="entry name" value="Structural maintenance of chromosome 1. Chain E"/>
    <property type="match status" value="1"/>
</dbReference>
<dbReference type="Pfam" id="PF04824">
    <property type="entry name" value="Rad21_Rec8"/>
    <property type="match status" value="1"/>
</dbReference>
<dbReference type="GO" id="GO:0003682">
    <property type="term" value="F:chromatin binding"/>
    <property type="evidence" value="ECO:0007669"/>
    <property type="project" value="TreeGrafter"/>
</dbReference>
<dbReference type="InterPro" id="IPR039781">
    <property type="entry name" value="Rad21/Rec8-like"/>
</dbReference>
<feature type="domain" description="Rad21/Rec8-like protein C-terminal eukaryotic" evidence="5">
    <location>
        <begin position="646"/>
        <end position="685"/>
    </location>
</feature>
<evidence type="ECO:0000259" key="6">
    <source>
        <dbReference type="Pfam" id="PF04825"/>
    </source>
</evidence>
<keyword evidence="3" id="KW-0539">Nucleus</keyword>
<dbReference type="InterPro" id="IPR036390">
    <property type="entry name" value="WH_DNA-bd_sf"/>
</dbReference>
<feature type="region of interest" description="Disordered" evidence="4">
    <location>
        <begin position="495"/>
        <end position="554"/>
    </location>
</feature>
<dbReference type="AlphaFoldDB" id="A0A316Z0G5"/>
<dbReference type="GO" id="GO:0007062">
    <property type="term" value="P:sister chromatid cohesion"/>
    <property type="evidence" value="ECO:0007669"/>
    <property type="project" value="InterPro"/>
</dbReference>
<dbReference type="InterPro" id="IPR006910">
    <property type="entry name" value="Rad21_Rec8_N"/>
</dbReference>
<name>A0A316Z0G5_9BASI</name>
<reference evidence="7 8" key="1">
    <citation type="journal article" date="2018" name="Mol. Biol. Evol.">
        <title>Broad Genomic Sampling Reveals a Smut Pathogenic Ancestry of the Fungal Clade Ustilaginomycotina.</title>
        <authorList>
            <person name="Kijpornyongpan T."/>
            <person name="Mondo S.J."/>
            <person name="Barry K."/>
            <person name="Sandor L."/>
            <person name="Lee J."/>
            <person name="Lipzen A."/>
            <person name="Pangilinan J."/>
            <person name="LaButti K."/>
            <person name="Hainaut M."/>
            <person name="Henrissat B."/>
            <person name="Grigoriev I.V."/>
            <person name="Spatafora J.W."/>
            <person name="Aime M.C."/>
        </authorList>
    </citation>
    <scope>NUCLEOTIDE SEQUENCE [LARGE SCALE GENOMIC DNA]</scope>
    <source>
        <strain evidence="7 8">MCA 4198</strain>
    </source>
</reference>
<gene>
    <name evidence="7" type="ORF">FA10DRAFT_283427</name>
</gene>